<reference evidence="15" key="2">
    <citation type="submission" date="2018-11" db="EMBL/GenBank/DDBJ databases">
        <title>Trombidioid mite genomics.</title>
        <authorList>
            <person name="Dong X."/>
        </authorList>
    </citation>
    <scope>NUCLEOTIDE SEQUENCE</scope>
    <source>
        <strain evidence="15">UoL-WK</strain>
    </source>
</reference>
<evidence type="ECO:0000256" key="9">
    <source>
        <dbReference type="ARBA" id="ARBA00023242"/>
    </source>
</evidence>
<evidence type="ECO:0000256" key="5">
    <source>
        <dbReference type="ARBA" id="ARBA00022553"/>
    </source>
</evidence>
<proteinExistence type="inferred from homology"/>
<dbReference type="InterPro" id="IPR036388">
    <property type="entry name" value="WH-like_DNA-bd_sf"/>
</dbReference>
<dbReference type="AlphaFoldDB" id="A0A443RH15"/>
<dbReference type="Gene3D" id="1.10.10.10">
    <property type="entry name" value="Winged helix-like DNA-binding domain superfamily/Winged helix DNA-binding domain"/>
    <property type="match status" value="1"/>
</dbReference>
<evidence type="ECO:0000256" key="1">
    <source>
        <dbReference type="ARBA" id="ARBA00004123"/>
    </source>
</evidence>
<dbReference type="PROSITE" id="PS50069">
    <property type="entry name" value="CULLIN_2"/>
    <property type="match status" value="1"/>
</dbReference>
<keyword evidence="4" id="KW-1017">Isopeptide bond</keyword>
<evidence type="ECO:0000313" key="14">
    <source>
        <dbReference type="EMBL" id="RWS11957.1"/>
    </source>
</evidence>
<organism evidence="15 16">
    <name type="scientific">Dinothrombium tinctorium</name>
    <dbReference type="NCBI Taxonomy" id="1965070"/>
    <lineage>
        <taxon>Eukaryota</taxon>
        <taxon>Metazoa</taxon>
        <taxon>Ecdysozoa</taxon>
        <taxon>Arthropoda</taxon>
        <taxon>Chelicerata</taxon>
        <taxon>Arachnida</taxon>
        <taxon>Acari</taxon>
        <taxon>Acariformes</taxon>
        <taxon>Trombidiformes</taxon>
        <taxon>Prostigmata</taxon>
        <taxon>Anystina</taxon>
        <taxon>Parasitengona</taxon>
        <taxon>Trombidioidea</taxon>
        <taxon>Trombidiidae</taxon>
        <taxon>Dinothrombium</taxon>
    </lineage>
</organism>
<evidence type="ECO:0000256" key="11">
    <source>
        <dbReference type="PROSITE-ProRule" id="PRU00330"/>
    </source>
</evidence>
<sequence length="760" mass="87802">TLRPGVGCEMSLKPENVDFNEIWSRLRSTIDSVIVLSKVERKEWSERFSDVYKLCVAFPEPLCDRLYAETKAFLNEHVIVLNKAITAQDSATGEDNLLVDYHKQWLVYRDGVNYLNKLYWYLNQQHIKKQKFSDADLSYGCVEVSEQKLEIWELGLHIWRKNMIEPLRDNLIRLLLAAIENDRLGKSTNETVVQGVILSFVNVEEYKKKGSLDLYQEIFEKPFLEATGEYYRKEAEMLLQNSDCSEYMERVLSRLSAENVRSRKYLHPSSFPKVTSECETRMIAEHLQFLHSECKPMVLNNRRKDLQNMYKLLKPVEGGLPVLVKEVQDHITRIGLQAVCNLEGDGVPQAFVENILKVHKDNSNLIREVFSNDQLFIGALDKACATVINHRTVSKQPCKSPELLARYCDSLLKKSTKGMNESEIEERLSQSITVFKYIDDKDVFQKFYAKMLAKRLIHTQSVSMDLEESMINKLKQACGHEFTSKLHRMFTDIKVSEDLNNSFNAYCKDMKVELGGINFNIFVLQAGAWPLAQGAISSFAIPQPLEKCVTNFETFYNSKFNGRKLTFIHHLSMSEVKLCYCKRTYIVTMGTFHMAILLLFESVNSLTYKEIEENTKIADDQLIKHLNSLVESKLLLTSLAESAQVTPETNYSLNLNFVNKRSKFKITTVVQKEVQQQQEVEQTHASVDEDRKLYLQAAIVRIMKARKVIKHNSLMQQVIHQAKNRFTPSVTMIKKCIEALMEKQYLERTPNTTDEYSYVA</sequence>
<comment type="similarity">
    <text evidence="3 11 12">Belongs to the cullin family.</text>
</comment>
<dbReference type="GO" id="GO:0031625">
    <property type="term" value="F:ubiquitin protein ligase binding"/>
    <property type="evidence" value="ECO:0007669"/>
    <property type="project" value="InterPro"/>
</dbReference>
<evidence type="ECO:0000256" key="12">
    <source>
        <dbReference type="RuleBase" id="RU003829"/>
    </source>
</evidence>
<dbReference type="Gene3D" id="3.30.230.130">
    <property type="entry name" value="Cullin, Chain C, Domain 2"/>
    <property type="match status" value="1"/>
</dbReference>
<keyword evidence="7" id="KW-0832">Ubl conjugation</keyword>
<evidence type="ECO:0000256" key="10">
    <source>
        <dbReference type="ARBA" id="ARBA00069610"/>
    </source>
</evidence>
<reference evidence="15 16" key="1">
    <citation type="journal article" date="2018" name="Gigascience">
        <title>Genomes of trombidid mites reveal novel predicted allergens and laterally-transferred genes associated with secondary metabolism.</title>
        <authorList>
            <person name="Dong X."/>
            <person name="Chaisiri K."/>
            <person name="Xia D."/>
            <person name="Armstrong S.D."/>
            <person name="Fang Y."/>
            <person name="Donnelly M.J."/>
            <person name="Kadowaki T."/>
            <person name="McGarry J.W."/>
            <person name="Darby A.C."/>
            <person name="Makepeace B.L."/>
        </authorList>
    </citation>
    <scope>NUCLEOTIDE SEQUENCE [LARGE SCALE GENOMIC DNA]</scope>
    <source>
        <strain evidence="15">UoL-WK</strain>
    </source>
</reference>
<comment type="caution">
    <text evidence="15">The sequence shown here is derived from an EMBL/GenBank/DDBJ whole genome shotgun (WGS) entry which is preliminary data.</text>
</comment>
<dbReference type="InterPro" id="IPR016159">
    <property type="entry name" value="Cullin_repeat-like_dom_sf"/>
</dbReference>
<dbReference type="InterPro" id="IPR045093">
    <property type="entry name" value="Cullin"/>
</dbReference>
<dbReference type="FunFam" id="1.10.10.10:FF:000014">
    <property type="entry name" value="Cullin 1"/>
    <property type="match status" value="1"/>
</dbReference>
<name>A0A443RH15_9ACAR</name>
<dbReference type="InterPro" id="IPR036390">
    <property type="entry name" value="WH_DNA-bd_sf"/>
</dbReference>
<dbReference type="EMBL" id="NCKU01000692">
    <property type="protein sequence ID" value="RWS14554.1"/>
    <property type="molecule type" value="Genomic_DNA"/>
</dbReference>
<dbReference type="OrthoDB" id="27073at2759"/>
<evidence type="ECO:0000259" key="13">
    <source>
        <dbReference type="PROSITE" id="PS50069"/>
    </source>
</evidence>
<feature type="domain" description="Cullin family profile" evidence="13">
    <location>
        <begin position="399"/>
        <end position="630"/>
    </location>
</feature>
<comment type="subcellular location">
    <subcellularLocation>
        <location evidence="1">Nucleus</location>
    </subcellularLocation>
</comment>
<dbReference type="GO" id="GO:0031462">
    <property type="term" value="C:Cul2-RING ubiquitin ligase complex"/>
    <property type="evidence" value="ECO:0007669"/>
    <property type="project" value="UniProtKB-ARBA"/>
</dbReference>
<dbReference type="SUPFAM" id="SSF74788">
    <property type="entry name" value="Cullin repeat-like"/>
    <property type="match status" value="1"/>
</dbReference>
<evidence type="ECO:0000256" key="6">
    <source>
        <dbReference type="ARBA" id="ARBA00022786"/>
    </source>
</evidence>
<protein>
    <recommendedName>
        <fullName evidence="10">Cullin-2</fullName>
    </recommendedName>
</protein>
<evidence type="ECO:0000256" key="4">
    <source>
        <dbReference type="ARBA" id="ARBA00022499"/>
    </source>
</evidence>
<dbReference type="Pfam" id="PF10557">
    <property type="entry name" value="Cullin_Nedd8"/>
    <property type="match status" value="1"/>
</dbReference>
<dbReference type="EMBL" id="NCKU01001506">
    <property type="protein sequence ID" value="RWS11957.1"/>
    <property type="molecule type" value="Genomic_DNA"/>
</dbReference>
<dbReference type="InterPro" id="IPR019559">
    <property type="entry name" value="Cullin_neddylation_domain"/>
</dbReference>
<evidence type="ECO:0000256" key="3">
    <source>
        <dbReference type="ARBA" id="ARBA00006019"/>
    </source>
</evidence>
<keyword evidence="16" id="KW-1185">Reference proteome</keyword>
<dbReference type="STRING" id="1965070.A0A443RH15"/>
<dbReference type="Pfam" id="PF26557">
    <property type="entry name" value="Cullin_AB"/>
    <property type="match status" value="1"/>
</dbReference>
<gene>
    <name evidence="15" type="ORF">B4U79_01065</name>
    <name evidence="14" type="ORF">B4U79_04997</name>
</gene>
<dbReference type="InterPro" id="IPR016158">
    <property type="entry name" value="Cullin_homology"/>
</dbReference>
<dbReference type="InterPro" id="IPR001373">
    <property type="entry name" value="Cullin_N"/>
</dbReference>
<dbReference type="Pfam" id="PF00888">
    <property type="entry name" value="Cullin"/>
    <property type="match status" value="1"/>
</dbReference>
<dbReference type="GO" id="GO:0031981">
    <property type="term" value="C:nuclear lumen"/>
    <property type="evidence" value="ECO:0007669"/>
    <property type="project" value="UniProtKB-ARBA"/>
</dbReference>
<keyword evidence="5" id="KW-0597">Phosphoprotein</keyword>
<dbReference type="SMART" id="SM00884">
    <property type="entry name" value="Cullin_Nedd8"/>
    <property type="match status" value="1"/>
</dbReference>
<feature type="non-terminal residue" evidence="15">
    <location>
        <position position="1"/>
    </location>
</feature>
<dbReference type="SUPFAM" id="SSF75632">
    <property type="entry name" value="Cullin homology domain"/>
    <property type="match status" value="1"/>
</dbReference>
<evidence type="ECO:0000313" key="15">
    <source>
        <dbReference type="EMBL" id="RWS14554.1"/>
    </source>
</evidence>
<evidence type="ECO:0000256" key="7">
    <source>
        <dbReference type="ARBA" id="ARBA00022843"/>
    </source>
</evidence>
<dbReference type="InterPro" id="IPR059120">
    <property type="entry name" value="Cullin-like_AB"/>
</dbReference>
<dbReference type="PANTHER" id="PTHR11932">
    <property type="entry name" value="CULLIN"/>
    <property type="match status" value="1"/>
</dbReference>
<keyword evidence="9" id="KW-0539">Nucleus</keyword>
<evidence type="ECO:0000256" key="8">
    <source>
        <dbReference type="ARBA" id="ARBA00022990"/>
    </source>
</evidence>
<evidence type="ECO:0000313" key="16">
    <source>
        <dbReference type="Proteomes" id="UP000285301"/>
    </source>
</evidence>
<dbReference type="FunFam" id="3.30.230.130:FF:000003">
    <property type="entry name" value="Cullin 2"/>
    <property type="match status" value="1"/>
</dbReference>
<keyword evidence="6" id="KW-0833">Ubl conjugation pathway</keyword>
<evidence type="ECO:0000256" key="2">
    <source>
        <dbReference type="ARBA" id="ARBA00004906"/>
    </source>
</evidence>
<dbReference type="Gene3D" id="1.20.1310.10">
    <property type="entry name" value="Cullin Repeats"/>
    <property type="match status" value="4"/>
</dbReference>
<dbReference type="FunFam" id="1.20.1310.10:FF:000022">
    <property type="entry name" value="Cullin-2 isoform 2"/>
    <property type="match status" value="1"/>
</dbReference>
<dbReference type="FunFam" id="1.20.1310.10:FF:000012">
    <property type="entry name" value="Cullin 2"/>
    <property type="match status" value="1"/>
</dbReference>
<dbReference type="Proteomes" id="UP000285301">
    <property type="component" value="Unassembled WGS sequence"/>
</dbReference>
<comment type="pathway">
    <text evidence="2">Protein modification; protein ubiquitination.</text>
</comment>
<dbReference type="FunFam" id="1.20.1310.10:FF:000018">
    <property type="entry name" value="Cullin 2"/>
    <property type="match status" value="1"/>
</dbReference>
<dbReference type="InterPro" id="IPR036317">
    <property type="entry name" value="Cullin_homology_sf"/>
</dbReference>
<keyword evidence="8" id="KW-0007">Acetylation</keyword>
<dbReference type="SMART" id="SM00182">
    <property type="entry name" value="CULLIN"/>
    <property type="match status" value="1"/>
</dbReference>
<accession>A0A443RH15</accession>
<dbReference type="SUPFAM" id="SSF46785">
    <property type="entry name" value="Winged helix' DNA-binding domain"/>
    <property type="match status" value="1"/>
</dbReference>
<dbReference type="GO" id="GO:0006511">
    <property type="term" value="P:ubiquitin-dependent protein catabolic process"/>
    <property type="evidence" value="ECO:0007669"/>
    <property type="project" value="InterPro"/>
</dbReference>
<dbReference type="FunFam" id="1.20.1310.10:FF:000016">
    <property type="entry name" value="Cullin 2"/>
    <property type="match status" value="1"/>
</dbReference>